<dbReference type="Proteomes" id="UP000195772">
    <property type="component" value="Unassembled WGS sequence"/>
</dbReference>
<comment type="caution">
    <text evidence="3">The sequence shown here is derived from an EMBL/GenBank/DDBJ whole genome shotgun (WGS) entry which is preliminary data.</text>
</comment>
<dbReference type="EMBL" id="NFHB01000002">
    <property type="protein sequence ID" value="OUN04423.1"/>
    <property type="molecule type" value="Genomic_DNA"/>
</dbReference>
<proteinExistence type="predicted"/>
<dbReference type="AlphaFoldDB" id="A0A1Y3QXM5"/>
<feature type="compositionally biased region" description="Basic and acidic residues" evidence="1">
    <location>
        <begin position="55"/>
        <end position="68"/>
    </location>
</feature>
<protein>
    <submittedName>
        <fullName evidence="3">Uncharacterized protein</fullName>
    </submittedName>
</protein>
<dbReference type="RefSeq" id="WP_018694883.1">
    <property type="nucleotide sequence ID" value="NZ_AP025562.1"/>
</dbReference>
<reference evidence="4" key="1">
    <citation type="submission" date="2017-04" db="EMBL/GenBank/DDBJ databases">
        <title>Function of individual gut microbiota members based on whole genome sequencing of pure cultures obtained from chicken caecum.</title>
        <authorList>
            <person name="Medvecky M."/>
            <person name="Cejkova D."/>
            <person name="Polansky O."/>
            <person name="Karasova D."/>
            <person name="Kubasova T."/>
            <person name="Cizek A."/>
            <person name="Rychlik I."/>
        </authorList>
    </citation>
    <scope>NUCLEOTIDE SEQUENCE [LARGE SCALE GENOMIC DNA]</scope>
    <source>
        <strain evidence="4">An90</strain>
    </source>
</reference>
<evidence type="ECO:0000313" key="4">
    <source>
        <dbReference type="Proteomes" id="UP000195772"/>
    </source>
</evidence>
<feature type="region of interest" description="Disordered" evidence="1">
    <location>
        <begin position="28"/>
        <end position="68"/>
    </location>
</feature>
<organism evidence="3 4">
    <name type="scientific">Alistipes onderdonkii</name>
    <dbReference type="NCBI Taxonomy" id="328813"/>
    <lineage>
        <taxon>Bacteria</taxon>
        <taxon>Pseudomonadati</taxon>
        <taxon>Bacteroidota</taxon>
        <taxon>Bacteroidia</taxon>
        <taxon>Bacteroidales</taxon>
        <taxon>Rikenellaceae</taxon>
        <taxon>Alistipes</taxon>
    </lineage>
</organism>
<gene>
    <name evidence="3" type="ORF">B5G41_03695</name>
</gene>
<dbReference type="eggNOG" id="ENOG5030ZJ1">
    <property type="taxonomic scope" value="Bacteria"/>
</dbReference>
<feature type="compositionally biased region" description="Basic and acidic residues" evidence="1">
    <location>
        <begin position="28"/>
        <end position="48"/>
    </location>
</feature>
<sequence>MLGFTPFKRHANKFNYIPRYYDPEKEAREQRRAELRGERVEDGDREYRPGQYIRTQRDARAARRSKEDDKGRMRIWKMAGAAVIVLLFIYILYPKLADVFLRARTAPAQTESAATESAPRNGLDQTGISDVEWQEQPITVVPNDYQE</sequence>
<evidence type="ECO:0000256" key="1">
    <source>
        <dbReference type="SAM" id="MobiDB-lite"/>
    </source>
</evidence>
<feature type="region of interest" description="Disordered" evidence="1">
    <location>
        <begin position="107"/>
        <end position="147"/>
    </location>
</feature>
<keyword evidence="2" id="KW-0472">Membrane</keyword>
<dbReference type="OrthoDB" id="1003778at2"/>
<keyword evidence="2" id="KW-0812">Transmembrane</keyword>
<evidence type="ECO:0000256" key="2">
    <source>
        <dbReference type="SAM" id="Phobius"/>
    </source>
</evidence>
<evidence type="ECO:0000313" key="3">
    <source>
        <dbReference type="EMBL" id="OUN04423.1"/>
    </source>
</evidence>
<accession>A0A1Y3QXM5</accession>
<keyword evidence="2" id="KW-1133">Transmembrane helix</keyword>
<name>A0A1Y3QXM5_9BACT</name>
<feature type="transmembrane region" description="Helical" evidence="2">
    <location>
        <begin position="75"/>
        <end position="93"/>
    </location>
</feature>